<dbReference type="PROSITE" id="PS50102">
    <property type="entry name" value="RRM"/>
    <property type="match status" value="2"/>
</dbReference>
<proteinExistence type="predicted"/>
<sequence length="378" mass="40372">MSAQENKTADAAVNDVTTALSTAAITDKPTDATAPSPAEGCRLYIGNLAYATTEEGLKEFFNGYLVYALYLLPGSLPIGHGNTSLNTSTPRHELYEGVTIPKNPRTERSVGYAFVDLSTPTEAERAIAELSGKEILERKVSVQLARKPEASADKPDANGEGEGARPRQSTRGRGSRGIRHRGGRAGNRGREDKKEGGSEGAAATTEDAAAASEAQPLQDITNQTNHTDADGKAKTQARPPRERRERGPPADGIPSKTKVMVANLPYDLTEEKLKELFSAYQPSSAKIALRPIPRFMIKKLQARGEPRKGRGFGFVTLASEELQQQAVSEMNGKEIEGREIAVKVAIDNPDKQGDGEEGDAPVEETEGAAEQAPAPVAA</sequence>
<feature type="compositionally biased region" description="Basic and acidic residues" evidence="3">
    <location>
        <begin position="188"/>
        <end position="197"/>
    </location>
</feature>
<dbReference type="AlphaFoldDB" id="A0A2T3A0Q6"/>
<dbReference type="FunFam" id="3.30.70.330:FF:001113">
    <property type="entry name" value="RNP domain protein"/>
    <property type="match status" value="1"/>
</dbReference>
<feature type="compositionally biased region" description="Basic and acidic residues" evidence="3">
    <location>
        <begin position="227"/>
        <end position="248"/>
    </location>
</feature>
<dbReference type="Gene3D" id="3.30.70.330">
    <property type="match status" value="2"/>
</dbReference>
<protein>
    <recommendedName>
        <fullName evidence="4">RRM domain-containing protein</fullName>
    </recommendedName>
</protein>
<dbReference type="InterPro" id="IPR052462">
    <property type="entry name" value="SLIRP/GR-RBP-like"/>
</dbReference>
<dbReference type="InterPro" id="IPR035979">
    <property type="entry name" value="RBD_domain_sf"/>
</dbReference>
<reference evidence="5 6" key="1">
    <citation type="journal article" date="2018" name="Mycol. Prog.">
        <title>Coniella lustricola, a new species from submerged detritus.</title>
        <authorList>
            <person name="Raudabaugh D.B."/>
            <person name="Iturriaga T."/>
            <person name="Carver A."/>
            <person name="Mondo S."/>
            <person name="Pangilinan J."/>
            <person name="Lipzen A."/>
            <person name="He G."/>
            <person name="Amirebrahimi M."/>
            <person name="Grigoriev I.V."/>
            <person name="Miller A.N."/>
        </authorList>
    </citation>
    <scope>NUCLEOTIDE SEQUENCE [LARGE SCALE GENOMIC DNA]</scope>
    <source>
        <strain evidence="5 6">B22-T-1</strain>
    </source>
</reference>
<dbReference type="SMART" id="SM00360">
    <property type="entry name" value="RRM"/>
    <property type="match status" value="2"/>
</dbReference>
<dbReference type="Pfam" id="PF00076">
    <property type="entry name" value="RRM_1"/>
    <property type="match status" value="2"/>
</dbReference>
<dbReference type="PANTHER" id="PTHR48027">
    <property type="entry name" value="HETEROGENEOUS NUCLEAR RIBONUCLEOPROTEIN 87F-RELATED"/>
    <property type="match status" value="1"/>
</dbReference>
<evidence type="ECO:0000256" key="3">
    <source>
        <dbReference type="SAM" id="MobiDB-lite"/>
    </source>
</evidence>
<dbReference type="SUPFAM" id="SSF54928">
    <property type="entry name" value="RNA-binding domain, RBD"/>
    <property type="match status" value="2"/>
</dbReference>
<accession>A0A2T3A0Q6</accession>
<dbReference type="EMBL" id="KZ678523">
    <property type="protein sequence ID" value="PSR80633.1"/>
    <property type="molecule type" value="Genomic_DNA"/>
</dbReference>
<feature type="domain" description="RRM" evidence="4">
    <location>
        <begin position="41"/>
        <end position="147"/>
    </location>
</feature>
<feature type="compositionally biased region" description="Basic residues" evidence="3">
    <location>
        <begin position="168"/>
        <end position="183"/>
    </location>
</feature>
<dbReference type="InterPro" id="IPR012677">
    <property type="entry name" value="Nucleotide-bd_a/b_plait_sf"/>
</dbReference>
<evidence type="ECO:0000256" key="1">
    <source>
        <dbReference type="ARBA" id="ARBA00022884"/>
    </source>
</evidence>
<feature type="compositionally biased region" description="Basic and acidic residues" evidence="3">
    <location>
        <begin position="146"/>
        <end position="165"/>
    </location>
</feature>
<gene>
    <name evidence="5" type="ORF">BD289DRAFT_484828</name>
</gene>
<name>A0A2T3A0Q6_9PEZI</name>
<dbReference type="Proteomes" id="UP000241462">
    <property type="component" value="Unassembled WGS sequence"/>
</dbReference>
<feature type="compositionally biased region" description="Low complexity" evidence="3">
    <location>
        <begin position="368"/>
        <end position="378"/>
    </location>
</feature>
<keyword evidence="1 2" id="KW-0694">RNA-binding</keyword>
<evidence type="ECO:0000256" key="2">
    <source>
        <dbReference type="PROSITE-ProRule" id="PRU00176"/>
    </source>
</evidence>
<dbReference type="OrthoDB" id="439808at2759"/>
<feature type="compositionally biased region" description="Low complexity" evidence="3">
    <location>
        <begin position="200"/>
        <end position="214"/>
    </location>
</feature>
<evidence type="ECO:0000259" key="4">
    <source>
        <dbReference type="PROSITE" id="PS50102"/>
    </source>
</evidence>
<feature type="domain" description="RRM" evidence="4">
    <location>
        <begin position="257"/>
        <end position="347"/>
    </location>
</feature>
<dbReference type="STRING" id="2025994.A0A2T3A0Q6"/>
<keyword evidence="6" id="KW-1185">Reference proteome</keyword>
<feature type="region of interest" description="Disordered" evidence="3">
    <location>
        <begin position="146"/>
        <end position="257"/>
    </location>
</feature>
<dbReference type="GO" id="GO:0003723">
    <property type="term" value="F:RNA binding"/>
    <property type="evidence" value="ECO:0007669"/>
    <property type="project" value="UniProtKB-UniRule"/>
</dbReference>
<organism evidence="5 6">
    <name type="scientific">Coniella lustricola</name>
    <dbReference type="NCBI Taxonomy" id="2025994"/>
    <lineage>
        <taxon>Eukaryota</taxon>
        <taxon>Fungi</taxon>
        <taxon>Dikarya</taxon>
        <taxon>Ascomycota</taxon>
        <taxon>Pezizomycotina</taxon>
        <taxon>Sordariomycetes</taxon>
        <taxon>Sordariomycetidae</taxon>
        <taxon>Diaporthales</taxon>
        <taxon>Schizoparmaceae</taxon>
        <taxon>Coniella</taxon>
    </lineage>
</organism>
<feature type="compositionally biased region" description="Acidic residues" evidence="3">
    <location>
        <begin position="355"/>
        <end position="367"/>
    </location>
</feature>
<dbReference type="InParanoid" id="A0A2T3A0Q6"/>
<evidence type="ECO:0000313" key="6">
    <source>
        <dbReference type="Proteomes" id="UP000241462"/>
    </source>
</evidence>
<evidence type="ECO:0000313" key="5">
    <source>
        <dbReference type="EMBL" id="PSR80633.1"/>
    </source>
</evidence>
<dbReference type="InterPro" id="IPR000504">
    <property type="entry name" value="RRM_dom"/>
</dbReference>
<feature type="region of interest" description="Disordered" evidence="3">
    <location>
        <begin position="345"/>
        <end position="378"/>
    </location>
</feature>